<dbReference type="Proteomes" id="UP000093080">
    <property type="component" value="Unassembled WGS sequence"/>
</dbReference>
<dbReference type="InterPro" id="IPR012349">
    <property type="entry name" value="Split_barrel_FMN-bd"/>
</dbReference>
<dbReference type="PANTHER" id="PTHR43241">
    <property type="entry name" value="FLAVIN REDUCTASE DOMAIN PROTEIN"/>
    <property type="match status" value="1"/>
</dbReference>
<feature type="domain" description="Flavin reductase like" evidence="1">
    <location>
        <begin position="6"/>
        <end position="153"/>
    </location>
</feature>
<dbReference type="GO" id="GO:0010181">
    <property type="term" value="F:FMN binding"/>
    <property type="evidence" value="ECO:0007669"/>
    <property type="project" value="InterPro"/>
</dbReference>
<organism evidence="2 3">
    <name type="scientific">Dissulfuribacter thermophilus</name>
    <dbReference type="NCBI Taxonomy" id="1156395"/>
    <lineage>
        <taxon>Bacteria</taxon>
        <taxon>Pseudomonadati</taxon>
        <taxon>Thermodesulfobacteriota</taxon>
        <taxon>Dissulfuribacteria</taxon>
        <taxon>Dissulfuribacterales</taxon>
        <taxon>Dissulfuribacteraceae</taxon>
        <taxon>Dissulfuribacter</taxon>
    </lineage>
</organism>
<dbReference type="SMART" id="SM00903">
    <property type="entry name" value="Flavin_Reduct"/>
    <property type="match status" value="1"/>
</dbReference>
<dbReference type="RefSeq" id="WP_067619811.1">
    <property type="nucleotide sequence ID" value="NZ_MAGO01000011.1"/>
</dbReference>
<reference evidence="2 3" key="1">
    <citation type="submission" date="2016-06" db="EMBL/GenBank/DDBJ databases">
        <title>Respiratory ammonification of nitrate coupled to the oxidation of elemental sulfur in deep-sea autotrophic thermophilic bacteria.</title>
        <authorList>
            <person name="Slobodkina G.B."/>
            <person name="Mardanov A.V."/>
            <person name="Ravin N.V."/>
            <person name="Frolova A.A."/>
            <person name="Viryasiv M.B."/>
            <person name="Chernyh N.A."/>
            <person name="Bonch-Osmolovskaya E.A."/>
            <person name="Slobodkin A.I."/>
        </authorList>
    </citation>
    <scope>NUCLEOTIDE SEQUENCE [LARGE SCALE GENOMIC DNA]</scope>
    <source>
        <strain evidence="2 3">S69</strain>
    </source>
</reference>
<dbReference type="AlphaFoldDB" id="A0A1B9F3J9"/>
<evidence type="ECO:0000259" key="1">
    <source>
        <dbReference type="SMART" id="SM00903"/>
    </source>
</evidence>
<dbReference type="SUPFAM" id="SSF50475">
    <property type="entry name" value="FMN-binding split barrel"/>
    <property type="match status" value="1"/>
</dbReference>
<protein>
    <submittedName>
        <fullName evidence="2">Diflavin flavoprotein</fullName>
    </submittedName>
</protein>
<dbReference type="Gene3D" id="2.30.110.10">
    <property type="entry name" value="Electron Transport, Fmn-binding Protein, Chain A"/>
    <property type="match status" value="1"/>
</dbReference>
<evidence type="ECO:0000313" key="3">
    <source>
        <dbReference type="Proteomes" id="UP000093080"/>
    </source>
</evidence>
<dbReference type="OrthoDB" id="9794638at2"/>
<dbReference type="PATRIC" id="fig|1156395.6.peg.2073"/>
<dbReference type="EMBL" id="MAGO01000011">
    <property type="protein sequence ID" value="OCC14506.1"/>
    <property type="molecule type" value="Genomic_DNA"/>
</dbReference>
<dbReference type="InterPro" id="IPR053310">
    <property type="entry name" value="Flavoredoxin-like"/>
</dbReference>
<proteinExistence type="predicted"/>
<dbReference type="STRING" id="1156395.DBT_2048"/>
<name>A0A1B9F3J9_9BACT</name>
<dbReference type="GO" id="GO:0016646">
    <property type="term" value="F:oxidoreductase activity, acting on the CH-NH group of donors, NAD or NADP as acceptor"/>
    <property type="evidence" value="ECO:0007669"/>
    <property type="project" value="UniProtKB-ARBA"/>
</dbReference>
<dbReference type="InterPro" id="IPR002563">
    <property type="entry name" value="Flavin_Rdtase-like_dom"/>
</dbReference>
<dbReference type="PANTHER" id="PTHR43241:SF1">
    <property type="entry name" value="FLAVIN REDUCTASE LIKE DOMAIN-CONTAINING PROTEIN"/>
    <property type="match status" value="1"/>
</dbReference>
<accession>A0A1B9F3J9</accession>
<sequence>MQTLIARATPTGVYVVTVKAGDKINGMTAAWVTQVSFKPALVGVAIAPQRHTYSLIKEAGTFCLNALPEGTIELAKHFGFKSGRKVDKFEGIPFTYAQNGSPVLKDAYAYLECKVENEFEAGDHIFFVGSIIDAAELNKDANPLIFKWNDFFGKN</sequence>
<dbReference type="Pfam" id="PF01613">
    <property type="entry name" value="Flavin_Reduct"/>
    <property type="match status" value="1"/>
</dbReference>
<evidence type="ECO:0000313" key="2">
    <source>
        <dbReference type="EMBL" id="OCC14506.1"/>
    </source>
</evidence>
<comment type="caution">
    <text evidence="2">The sequence shown here is derived from an EMBL/GenBank/DDBJ whole genome shotgun (WGS) entry which is preliminary data.</text>
</comment>
<gene>
    <name evidence="2" type="ORF">DBT_2048</name>
</gene>
<keyword evidence="3" id="KW-1185">Reference proteome</keyword>